<gene>
    <name evidence="2" type="ORF">Cfor_11718</name>
</gene>
<dbReference type="AlphaFoldDB" id="A0A6L2PSR7"/>
<feature type="non-terminal residue" evidence="2">
    <location>
        <position position="136"/>
    </location>
</feature>
<comment type="caution">
    <text evidence="2">The sequence shown here is derived from an EMBL/GenBank/DDBJ whole genome shotgun (WGS) entry which is preliminary data.</text>
</comment>
<feature type="compositionally biased region" description="Pro residues" evidence="1">
    <location>
        <begin position="94"/>
        <end position="108"/>
    </location>
</feature>
<feature type="region of interest" description="Disordered" evidence="1">
    <location>
        <begin position="1"/>
        <end position="30"/>
    </location>
</feature>
<name>A0A6L2PSR7_COPFO</name>
<dbReference type="Proteomes" id="UP000502823">
    <property type="component" value="Unassembled WGS sequence"/>
</dbReference>
<sequence length="136" mass="14033">MKKEGIQTRNRKLSSKSKKKKGGVPGSCLSLGGVMSDMIKPLDPTGKSAGFGTGAGFGSPMGSGANMHPHLHTHHAAMSHYMYHNTHHQGFMNPGPPGPVPPPGPPPHHGMHHHHMTSLSALGSGGLGLAATSNGM</sequence>
<protein>
    <submittedName>
        <fullName evidence="2">Uncharacterized protein</fullName>
    </submittedName>
</protein>
<proteinExistence type="predicted"/>
<dbReference type="InParanoid" id="A0A6L2PSR7"/>
<evidence type="ECO:0000313" key="3">
    <source>
        <dbReference type="Proteomes" id="UP000502823"/>
    </source>
</evidence>
<evidence type="ECO:0000256" key="1">
    <source>
        <dbReference type="SAM" id="MobiDB-lite"/>
    </source>
</evidence>
<dbReference type="EMBL" id="BLKM01000446">
    <property type="protein sequence ID" value="GFG33668.1"/>
    <property type="molecule type" value="Genomic_DNA"/>
</dbReference>
<feature type="region of interest" description="Disordered" evidence="1">
    <location>
        <begin position="88"/>
        <end position="116"/>
    </location>
</feature>
<accession>A0A6L2PSR7</accession>
<reference evidence="3" key="1">
    <citation type="submission" date="2020-01" db="EMBL/GenBank/DDBJ databases">
        <title>Draft genome sequence of the Termite Coptotermes fromosanus.</title>
        <authorList>
            <person name="Itakura S."/>
            <person name="Yosikawa Y."/>
            <person name="Umezawa K."/>
        </authorList>
    </citation>
    <scope>NUCLEOTIDE SEQUENCE [LARGE SCALE GENOMIC DNA]</scope>
</reference>
<keyword evidence="3" id="KW-1185">Reference proteome</keyword>
<evidence type="ECO:0000313" key="2">
    <source>
        <dbReference type="EMBL" id="GFG33668.1"/>
    </source>
</evidence>
<feature type="compositionally biased region" description="Basic residues" evidence="1">
    <location>
        <begin position="9"/>
        <end position="22"/>
    </location>
</feature>
<organism evidence="2 3">
    <name type="scientific">Coptotermes formosanus</name>
    <name type="common">Formosan subterranean termite</name>
    <dbReference type="NCBI Taxonomy" id="36987"/>
    <lineage>
        <taxon>Eukaryota</taxon>
        <taxon>Metazoa</taxon>
        <taxon>Ecdysozoa</taxon>
        <taxon>Arthropoda</taxon>
        <taxon>Hexapoda</taxon>
        <taxon>Insecta</taxon>
        <taxon>Pterygota</taxon>
        <taxon>Neoptera</taxon>
        <taxon>Polyneoptera</taxon>
        <taxon>Dictyoptera</taxon>
        <taxon>Blattodea</taxon>
        <taxon>Blattoidea</taxon>
        <taxon>Termitoidae</taxon>
        <taxon>Rhinotermitidae</taxon>
        <taxon>Coptotermes</taxon>
    </lineage>
</organism>